<keyword evidence="12" id="KW-0133">Cell shape</keyword>
<evidence type="ECO:0000259" key="25">
    <source>
        <dbReference type="Pfam" id="PF00912"/>
    </source>
</evidence>
<dbReference type="NCBIfam" id="TIGR02074">
    <property type="entry name" value="PBP_1a_fam"/>
    <property type="match status" value="1"/>
</dbReference>
<feature type="domain" description="Penicillin-binding protein transpeptidase" evidence="24">
    <location>
        <begin position="467"/>
        <end position="760"/>
    </location>
</feature>
<keyword evidence="4" id="KW-1003">Cell membrane</keyword>
<evidence type="ECO:0000256" key="11">
    <source>
        <dbReference type="ARBA" id="ARBA00022801"/>
    </source>
</evidence>
<dbReference type="InterPro" id="IPR012340">
    <property type="entry name" value="NA-bd_OB-fold"/>
</dbReference>
<dbReference type="InterPro" id="IPR036950">
    <property type="entry name" value="PBP_transglycosylase"/>
</dbReference>
<evidence type="ECO:0000256" key="6">
    <source>
        <dbReference type="ARBA" id="ARBA00022645"/>
    </source>
</evidence>
<keyword evidence="17" id="KW-0046">Antibiotic resistance</keyword>
<evidence type="ECO:0000256" key="2">
    <source>
        <dbReference type="ARBA" id="ARBA00012448"/>
    </source>
</evidence>
<evidence type="ECO:0000256" key="13">
    <source>
        <dbReference type="ARBA" id="ARBA00022968"/>
    </source>
</evidence>
<keyword evidence="16 23" id="KW-0472">Membrane</keyword>
<keyword evidence="10 23" id="KW-0812">Transmembrane</keyword>
<dbReference type="GO" id="GO:0008360">
    <property type="term" value="P:regulation of cell shape"/>
    <property type="evidence" value="ECO:0007669"/>
    <property type="project" value="UniProtKB-KW"/>
</dbReference>
<keyword evidence="15 23" id="KW-1133">Transmembrane helix</keyword>
<evidence type="ECO:0000259" key="26">
    <source>
        <dbReference type="Pfam" id="PF17092"/>
    </source>
</evidence>
<keyword evidence="14" id="KW-0573">Peptidoglycan synthesis</keyword>
<feature type="domain" description="Glycosyl transferase family 51" evidence="25">
    <location>
        <begin position="64"/>
        <end position="241"/>
    </location>
</feature>
<keyword evidence="9 27" id="KW-0808">Transferase</keyword>
<comment type="catalytic activity">
    <reaction evidence="20">
        <text>Preferential cleavage: (Ac)2-L-Lys-D-Ala-|-D-Ala. Also transpeptidation of peptidyl-alanyl moieties that are N-acyl substituents of D-alanine.</text>
        <dbReference type="EC" id="3.4.16.4"/>
    </reaction>
</comment>
<evidence type="ECO:0000256" key="4">
    <source>
        <dbReference type="ARBA" id="ARBA00022475"/>
    </source>
</evidence>
<keyword evidence="19" id="KW-0961">Cell wall biogenesis/degradation</keyword>
<comment type="catalytic activity">
    <reaction evidence="22">
        <text>[GlcNAc-(1-&gt;4)-Mur2Ac(oyl-L-Ala-gamma-D-Glu-L-Lys-D-Ala-D-Ala)](n)-di-trans,octa-cis-undecaprenyl diphosphate + beta-D-GlcNAc-(1-&gt;4)-Mur2Ac(oyl-L-Ala-gamma-D-Glu-L-Lys-D-Ala-D-Ala)-di-trans,octa-cis-undecaprenyl diphosphate = [GlcNAc-(1-&gt;4)-Mur2Ac(oyl-L-Ala-gamma-D-Glu-L-Lys-D-Ala-D-Ala)](n+1)-di-trans,octa-cis-undecaprenyl diphosphate + di-trans,octa-cis-undecaprenyl diphosphate + H(+)</text>
        <dbReference type="Rhea" id="RHEA:23708"/>
        <dbReference type="Rhea" id="RHEA-COMP:9602"/>
        <dbReference type="Rhea" id="RHEA-COMP:9603"/>
        <dbReference type="ChEBI" id="CHEBI:15378"/>
        <dbReference type="ChEBI" id="CHEBI:58405"/>
        <dbReference type="ChEBI" id="CHEBI:60033"/>
        <dbReference type="ChEBI" id="CHEBI:78435"/>
        <dbReference type="EC" id="2.4.99.28"/>
    </reaction>
</comment>
<evidence type="ECO:0000256" key="21">
    <source>
        <dbReference type="ARBA" id="ARBA00044770"/>
    </source>
</evidence>
<dbReference type="GO" id="GO:0030288">
    <property type="term" value="C:outer membrane-bounded periplasmic space"/>
    <property type="evidence" value="ECO:0007669"/>
    <property type="project" value="TreeGrafter"/>
</dbReference>
<evidence type="ECO:0000256" key="20">
    <source>
        <dbReference type="ARBA" id="ARBA00034000"/>
    </source>
</evidence>
<evidence type="ECO:0000256" key="18">
    <source>
        <dbReference type="ARBA" id="ARBA00023268"/>
    </source>
</evidence>
<dbReference type="EC" id="2.4.99.28" evidence="21"/>
<dbReference type="Gene3D" id="2.40.50.140">
    <property type="entry name" value="Nucleic acid-binding proteins"/>
    <property type="match status" value="1"/>
</dbReference>
<keyword evidence="11" id="KW-0378">Hydrolase</keyword>
<dbReference type="Pfam" id="PF17092">
    <property type="entry name" value="PCB_OB"/>
    <property type="match status" value="1"/>
</dbReference>
<dbReference type="GO" id="GO:0009002">
    <property type="term" value="F:serine-type D-Ala-D-Ala carboxypeptidase activity"/>
    <property type="evidence" value="ECO:0007669"/>
    <property type="project" value="UniProtKB-EC"/>
</dbReference>
<dbReference type="PANTHER" id="PTHR32282">
    <property type="entry name" value="BINDING PROTEIN TRANSPEPTIDASE, PUTATIVE-RELATED"/>
    <property type="match status" value="1"/>
</dbReference>
<evidence type="ECO:0000256" key="5">
    <source>
        <dbReference type="ARBA" id="ARBA00022519"/>
    </source>
</evidence>
<evidence type="ECO:0000256" key="8">
    <source>
        <dbReference type="ARBA" id="ARBA00022676"/>
    </source>
</evidence>
<evidence type="ECO:0000313" key="27">
    <source>
        <dbReference type="EMBL" id="VAV99372.1"/>
    </source>
</evidence>
<dbReference type="GO" id="GO:0005886">
    <property type="term" value="C:plasma membrane"/>
    <property type="evidence" value="ECO:0007669"/>
    <property type="project" value="UniProtKB-SubCell"/>
</dbReference>
<proteinExistence type="predicted"/>
<sequence length="836" mass="93967">MQEKRRKLLINLLGGTIATALILTVVTLVGGIYILNHYGKNLPDYTQLADYEPPVVSRIYSGDGSLLAEYAKQKRLYIPISAVPPRLIQAFLSAEDKNFYSHSGLDYLGLLRAALMNAKNVFSNRRRVGASTISQQIAKNFLLSGVQTYERKIKEAILVYRIEKAFTKDQILELYLNKNLMGYGSYGIAAAALSYFNKSVDELELEEMAYLAAVPKAPYNYHPVKKYDRAIGRRNWVLKRMYEEGYITEQEKITAQNKPLVTADRNKTRTFKAEYFTEEVRRKLKSMYGDKELYEGGLFVKTSLSPELQVIAERELKRGLITYDQRHGWRGPIARISLDEDSDLELKLERLGDLVKRKIPLGMKIWQLALVTEINDDKAHILLPDGSPGRIDLDEVKWARQWKKKEYLGPKVKVMSDVLSTGDVIVVEEIFKIIKTDDAQATDDDMPLQEIDVTRTYALRQVPEIDGSLVAMDPHTGRVLAMVGGFDFKRSEYNRATQARRQPGSAFKPFVYAVALENGFTPSSLILDAPFVIEQGFGLGKWKPQNSSNRFYGASTLRLGLEKSRNLMTVRLAQYLKMDGIVEIAERMNIMDDMPAVLSMSLGAGESTLLKMTTAYGMIVNGGKEIIPTLIDRIQDRHGKTIFRHDDRQCQGCQGVEWQFQPEPEIPDMRRQLLDPVTSYQMVSMMEGVVQRGTGIRIKALGKPLAGKTGTSNDSFDTWFIGFSPDLVVGVFVGFDKPRSLGRGEEGSSVAVPIFRDFMKAATRNAPVIPFRIPQGVRLVRVNPKTGQIAAVGEKNTILEAFRQGTFPTKHGEVLDGFNSLVQTKTKLRTGTGGIY</sequence>
<feature type="transmembrane region" description="Helical" evidence="23">
    <location>
        <begin position="12"/>
        <end position="35"/>
    </location>
</feature>
<evidence type="ECO:0000256" key="9">
    <source>
        <dbReference type="ARBA" id="ARBA00022679"/>
    </source>
</evidence>
<dbReference type="AlphaFoldDB" id="A0A3B0S665"/>
<evidence type="ECO:0000256" key="7">
    <source>
        <dbReference type="ARBA" id="ARBA00022670"/>
    </source>
</evidence>
<dbReference type="InterPro" id="IPR023346">
    <property type="entry name" value="Lysozyme-like_dom_sf"/>
</dbReference>
<dbReference type="InterPro" id="IPR001460">
    <property type="entry name" value="PCN-bd_Tpept"/>
</dbReference>
<keyword evidence="13" id="KW-0735">Signal-anchor</keyword>
<dbReference type="Pfam" id="PF00905">
    <property type="entry name" value="Transpeptidase"/>
    <property type="match status" value="1"/>
</dbReference>
<evidence type="ECO:0000256" key="17">
    <source>
        <dbReference type="ARBA" id="ARBA00023251"/>
    </source>
</evidence>
<dbReference type="Gene3D" id="3.40.710.10">
    <property type="entry name" value="DD-peptidase/beta-lactamase superfamily"/>
    <property type="match status" value="2"/>
</dbReference>
<dbReference type="SUPFAM" id="SSF53955">
    <property type="entry name" value="Lysozyme-like"/>
    <property type="match status" value="1"/>
</dbReference>
<dbReference type="GO" id="GO:0008658">
    <property type="term" value="F:penicillin binding"/>
    <property type="evidence" value="ECO:0007669"/>
    <property type="project" value="InterPro"/>
</dbReference>
<protein>
    <recommendedName>
        <fullName evidence="3">Penicillin-binding protein 1A</fullName>
        <ecNumber evidence="21">2.4.99.28</ecNumber>
        <ecNumber evidence="2">3.4.16.4</ecNumber>
    </recommendedName>
</protein>
<evidence type="ECO:0000256" key="14">
    <source>
        <dbReference type="ARBA" id="ARBA00022984"/>
    </source>
</evidence>
<name>A0A3B0S665_9ZZZZ</name>
<keyword evidence="6" id="KW-0121">Carboxypeptidase</keyword>
<evidence type="ECO:0000256" key="12">
    <source>
        <dbReference type="ARBA" id="ARBA00022960"/>
    </source>
</evidence>
<evidence type="ECO:0000256" key="16">
    <source>
        <dbReference type="ARBA" id="ARBA00023136"/>
    </source>
</evidence>
<organism evidence="27">
    <name type="scientific">hydrothermal vent metagenome</name>
    <dbReference type="NCBI Taxonomy" id="652676"/>
    <lineage>
        <taxon>unclassified sequences</taxon>
        <taxon>metagenomes</taxon>
        <taxon>ecological metagenomes</taxon>
    </lineage>
</organism>
<reference evidence="27" key="1">
    <citation type="submission" date="2018-06" db="EMBL/GenBank/DDBJ databases">
        <authorList>
            <person name="Zhirakovskaya E."/>
        </authorList>
    </citation>
    <scope>NUCLEOTIDE SEQUENCE</scope>
</reference>
<evidence type="ECO:0000256" key="19">
    <source>
        <dbReference type="ARBA" id="ARBA00023316"/>
    </source>
</evidence>
<dbReference type="GO" id="GO:0006508">
    <property type="term" value="P:proteolysis"/>
    <property type="evidence" value="ECO:0007669"/>
    <property type="project" value="UniProtKB-KW"/>
</dbReference>
<dbReference type="SUPFAM" id="SSF56601">
    <property type="entry name" value="beta-lactamase/transpeptidase-like"/>
    <property type="match status" value="1"/>
</dbReference>
<evidence type="ECO:0000256" key="3">
    <source>
        <dbReference type="ARBA" id="ARBA00018638"/>
    </source>
</evidence>
<dbReference type="EC" id="3.4.16.4" evidence="2"/>
<comment type="subcellular location">
    <subcellularLocation>
        <location evidence="1">Cell inner membrane</location>
        <topology evidence="1">Single-pass type II membrane protein</topology>
    </subcellularLocation>
</comment>
<keyword evidence="18" id="KW-0511">Multifunctional enzyme</keyword>
<dbReference type="Pfam" id="PF00912">
    <property type="entry name" value="Transgly"/>
    <property type="match status" value="1"/>
</dbReference>
<evidence type="ECO:0000256" key="22">
    <source>
        <dbReference type="ARBA" id="ARBA00049902"/>
    </source>
</evidence>
<dbReference type="InterPro" id="IPR001264">
    <property type="entry name" value="Glyco_trans_51"/>
</dbReference>
<dbReference type="InterPro" id="IPR012338">
    <property type="entry name" value="Beta-lactam/transpept-like"/>
</dbReference>
<dbReference type="InterPro" id="IPR031376">
    <property type="entry name" value="PCB_OB"/>
</dbReference>
<feature type="domain" description="Penicillin-binding protein OB-like" evidence="26">
    <location>
        <begin position="329"/>
        <end position="465"/>
    </location>
</feature>
<dbReference type="Gene3D" id="1.10.3810.10">
    <property type="entry name" value="Biosynthetic peptidoglycan transglycosylase-like"/>
    <property type="match status" value="1"/>
</dbReference>
<keyword evidence="5" id="KW-0997">Cell inner membrane</keyword>
<dbReference type="PANTHER" id="PTHR32282:SF27">
    <property type="entry name" value="PENICILLIN-BINDING PROTEIN 1A"/>
    <property type="match status" value="1"/>
</dbReference>
<evidence type="ECO:0000256" key="10">
    <source>
        <dbReference type="ARBA" id="ARBA00022692"/>
    </source>
</evidence>
<evidence type="ECO:0000256" key="1">
    <source>
        <dbReference type="ARBA" id="ARBA00004249"/>
    </source>
</evidence>
<accession>A0A3B0S665</accession>
<dbReference type="FunFam" id="1.10.3810.10:FF:000003">
    <property type="entry name" value="Penicillin-binding protein 1a"/>
    <property type="match status" value="1"/>
</dbReference>
<keyword evidence="7" id="KW-0645">Protease</keyword>
<dbReference type="GO" id="GO:0046677">
    <property type="term" value="P:response to antibiotic"/>
    <property type="evidence" value="ECO:0007669"/>
    <property type="project" value="UniProtKB-KW"/>
</dbReference>
<dbReference type="InterPro" id="IPR050396">
    <property type="entry name" value="Glycosyltr_51/Transpeptidase"/>
</dbReference>
<dbReference type="GO" id="GO:0009252">
    <property type="term" value="P:peptidoglycan biosynthetic process"/>
    <property type="evidence" value="ECO:0007669"/>
    <property type="project" value="UniProtKB-KW"/>
</dbReference>
<evidence type="ECO:0000259" key="24">
    <source>
        <dbReference type="Pfam" id="PF00905"/>
    </source>
</evidence>
<dbReference type="GO" id="GO:0071555">
    <property type="term" value="P:cell wall organization"/>
    <property type="evidence" value="ECO:0007669"/>
    <property type="project" value="UniProtKB-KW"/>
</dbReference>
<evidence type="ECO:0000256" key="15">
    <source>
        <dbReference type="ARBA" id="ARBA00022989"/>
    </source>
</evidence>
<dbReference type="GO" id="GO:0008955">
    <property type="term" value="F:peptidoglycan glycosyltransferase activity"/>
    <property type="evidence" value="ECO:0007669"/>
    <property type="project" value="UniProtKB-EC"/>
</dbReference>
<evidence type="ECO:0000256" key="23">
    <source>
        <dbReference type="SAM" id="Phobius"/>
    </source>
</evidence>
<gene>
    <name evidence="27" type="ORF">MNBD_ALPHA01-1168</name>
</gene>
<dbReference type="EMBL" id="UOEJ01000113">
    <property type="protein sequence ID" value="VAV99372.1"/>
    <property type="molecule type" value="Genomic_DNA"/>
</dbReference>
<keyword evidence="8 27" id="KW-0328">Glycosyltransferase</keyword>